<dbReference type="EMBL" id="MOEN01000016">
    <property type="protein sequence ID" value="OMH40469.1"/>
    <property type="molecule type" value="Genomic_DNA"/>
</dbReference>
<dbReference type="RefSeq" id="WP_216818665.1">
    <property type="nucleotide sequence ID" value="NZ_MOEN01000016.1"/>
</dbReference>
<dbReference type="InterPro" id="IPR016195">
    <property type="entry name" value="Pol/histidinol_Pase-like"/>
</dbReference>
<sequence length="89" mass="9983">MIKVDLHLHSRASNRPAGFLSKKLNICESYSEPLKLYEKLKSRGMTLFTLTDHDSIAGCLEIAHLPNTFISEEITTQFPEDGGCVNNFV</sequence>
<evidence type="ECO:0008006" key="3">
    <source>
        <dbReference type="Google" id="ProtNLM"/>
    </source>
</evidence>
<gene>
    <name evidence="1" type="ORF">BLW93_05255</name>
</gene>
<keyword evidence="2" id="KW-1185">Reference proteome</keyword>
<protein>
    <recommendedName>
        <fullName evidence="3">Polymerase/histidinol phosphatase N-terminal domain-containing protein</fullName>
    </recommendedName>
</protein>
<dbReference type="AlphaFoldDB" id="A0A1R1ML26"/>
<dbReference type="Gene3D" id="3.20.20.140">
    <property type="entry name" value="Metal-dependent hydrolases"/>
    <property type="match status" value="1"/>
</dbReference>
<accession>A0A1R1ML26</accession>
<dbReference type="SUPFAM" id="SSF89550">
    <property type="entry name" value="PHP domain-like"/>
    <property type="match status" value="1"/>
</dbReference>
<evidence type="ECO:0000313" key="1">
    <source>
        <dbReference type="EMBL" id="OMH40469.1"/>
    </source>
</evidence>
<proteinExistence type="predicted"/>
<evidence type="ECO:0000313" key="2">
    <source>
        <dbReference type="Proteomes" id="UP000187408"/>
    </source>
</evidence>
<dbReference type="Proteomes" id="UP000187408">
    <property type="component" value="Unassembled WGS sequence"/>
</dbReference>
<dbReference type="STRING" id="1914305.BLW93_05255"/>
<comment type="caution">
    <text evidence="1">The sequence shown here is derived from an EMBL/GenBank/DDBJ whole genome shotgun (WGS) entry which is preliminary data.</text>
</comment>
<name>A0A1R1ML26_9BACT</name>
<organism evidence="1 2">
    <name type="scientific">Desulfurobacterium indicum</name>
    <dbReference type="NCBI Taxonomy" id="1914305"/>
    <lineage>
        <taxon>Bacteria</taxon>
        <taxon>Pseudomonadati</taxon>
        <taxon>Aquificota</taxon>
        <taxon>Aquificia</taxon>
        <taxon>Desulfurobacteriales</taxon>
        <taxon>Desulfurobacteriaceae</taxon>
        <taxon>Desulfurobacterium</taxon>
    </lineage>
</organism>
<reference evidence="1 2" key="1">
    <citation type="submission" date="2016-10" db="EMBL/GenBank/DDBJ databases">
        <title>Genome sequence of a sulfur-reducing bacterium Desulfurobacterium indicum K6013.</title>
        <authorList>
            <person name="Cao J."/>
            <person name="Shao Z."/>
            <person name="Alain K."/>
            <person name="Jebbar M."/>
        </authorList>
    </citation>
    <scope>NUCLEOTIDE SEQUENCE [LARGE SCALE GENOMIC DNA]</scope>
    <source>
        <strain evidence="1 2">K6013</strain>
    </source>
</reference>